<evidence type="ECO:0000256" key="1">
    <source>
        <dbReference type="ARBA" id="ARBA00022723"/>
    </source>
</evidence>
<gene>
    <name evidence="5" type="ORF">QZM33_33935</name>
</gene>
<protein>
    <submittedName>
        <fullName evidence="5">Alcohol dehydrogenase catalytic domain-containing protein</fullName>
    </submittedName>
</protein>
<dbReference type="Gene3D" id="3.90.180.10">
    <property type="entry name" value="Medium-chain alcohol dehydrogenases, catalytic domain"/>
    <property type="match status" value="1"/>
</dbReference>
<feature type="domain" description="Enoyl reductase (ER)" evidence="4">
    <location>
        <begin position="13"/>
        <end position="366"/>
    </location>
</feature>
<evidence type="ECO:0000313" key="6">
    <source>
        <dbReference type="Proteomes" id="UP001171620"/>
    </source>
</evidence>
<evidence type="ECO:0000313" key="5">
    <source>
        <dbReference type="EMBL" id="MDN7799925.1"/>
    </source>
</evidence>
<dbReference type="InterPro" id="IPR013154">
    <property type="entry name" value="ADH-like_N"/>
</dbReference>
<name>A0AAW7TCE1_BURVI</name>
<dbReference type="AlphaFoldDB" id="A0AAW7TCE1"/>
<proteinExistence type="predicted"/>
<dbReference type="Pfam" id="PF08240">
    <property type="entry name" value="ADH_N"/>
    <property type="match status" value="1"/>
</dbReference>
<evidence type="ECO:0000256" key="2">
    <source>
        <dbReference type="ARBA" id="ARBA00022833"/>
    </source>
</evidence>
<dbReference type="SUPFAM" id="SSF50129">
    <property type="entry name" value="GroES-like"/>
    <property type="match status" value="1"/>
</dbReference>
<dbReference type="RefSeq" id="WP_252889615.1">
    <property type="nucleotide sequence ID" value="NZ_JAUJRV010000062.1"/>
</dbReference>
<dbReference type="PANTHER" id="PTHR43401">
    <property type="entry name" value="L-THREONINE 3-DEHYDROGENASE"/>
    <property type="match status" value="1"/>
</dbReference>
<keyword evidence="1" id="KW-0479">Metal-binding</keyword>
<dbReference type="SUPFAM" id="SSF51735">
    <property type="entry name" value="NAD(P)-binding Rossmann-fold domains"/>
    <property type="match status" value="1"/>
</dbReference>
<dbReference type="Pfam" id="PF00107">
    <property type="entry name" value="ADH_zinc_N"/>
    <property type="match status" value="1"/>
</dbReference>
<dbReference type="PANTHER" id="PTHR43401:SF2">
    <property type="entry name" value="L-THREONINE 3-DEHYDROGENASE"/>
    <property type="match status" value="1"/>
</dbReference>
<keyword evidence="2" id="KW-0862">Zinc</keyword>
<reference evidence="5" key="1">
    <citation type="submission" date="2023-07" db="EMBL/GenBank/DDBJ databases">
        <title>A collection of bacterial strains from the Burkholderia cepacia Research Laboratory and Repository.</title>
        <authorList>
            <person name="Lipuma J."/>
            <person name="Spilker T."/>
            <person name="Caverly L."/>
        </authorList>
    </citation>
    <scope>NUCLEOTIDE SEQUENCE</scope>
    <source>
        <strain evidence="5">AU44268</strain>
    </source>
</reference>
<accession>A0AAW7TCE1</accession>
<evidence type="ECO:0000256" key="3">
    <source>
        <dbReference type="ARBA" id="ARBA00023002"/>
    </source>
</evidence>
<dbReference type="InterPro" id="IPR011032">
    <property type="entry name" value="GroES-like_sf"/>
</dbReference>
<dbReference type="EMBL" id="JAUJRV010000062">
    <property type="protein sequence ID" value="MDN7799925.1"/>
    <property type="molecule type" value="Genomic_DNA"/>
</dbReference>
<dbReference type="InterPro" id="IPR020843">
    <property type="entry name" value="ER"/>
</dbReference>
<dbReference type="GO" id="GO:0046872">
    <property type="term" value="F:metal ion binding"/>
    <property type="evidence" value="ECO:0007669"/>
    <property type="project" value="UniProtKB-KW"/>
</dbReference>
<dbReference type="Proteomes" id="UP001171620">
    <property type="component" value="Unassembled WGS sequence"/>
</dbReference>
<dbReference type="SMART" id="SM00829">
    <property type="entry name" value="PKS_ER"/>
    <property type="match status" value="1"/>
</dbReference>
<evidence type="ECO:0000259" key="4">
    <source>
        <dbReference type="SMART" id="SM00829"/>
    </source>
</evidence>
<dbReference type="InterPro" id="IPR036291">
    <property type="entry name" value="NAD(P)-bd_dom_sf"/>
</dbReference>
<dbReference type="GO" id="GO:0016491">
    <property type="term" value="F:oxidoreductase activity"/>
    <property type="evidence" value="ECO:0007669"/>
    <property type="project" value="UniProtKB-KW"/>
</dbReference>
<dbReference type="InterPro" id="IPR013149">
    <property type="entry name" value="ADH-like_C"/>
</dbReference>
<sequence length="371" mass="39752">MKTMRAARLHKVGQPFQVDEIPVPEPRPNDVLVKVQACGVVPNLHNVVAYYPEWFPFLPLPKLPAIYGLDAAGIVESVGSHVVGIKPGDRVYVNPGLSCGSCPACRRRDNTNCPAYTFQGYFGFGPGSQRLFEDYPYGGFSEYMTAPATNLVKLPESISFEQGARFGYIGTAYAGLRRASLEAGQTLVIDGATGTLGLGGTLCALAMGARTIFATGRNRELLAQLKALAPDRIHPVPLGERTVHDVVMEATDGYGVDAVLQCLGPNAPVSNVLDSFSALRRGGKAVSIGGVSDPIPLEPFPLMCQQKSLIGSLWFTPAEGENMAAMADSGTLDLSVFEHEVFKLEQINEALHAVDHRHGGFTNVVINPTLI</sequence>
<dbReference type="InterPro" id="IPR050129">
    <property type="entry name" value="Zn_alcohol_dh"/>
</dbReference>
<keyword evidence="3" id="KW-0560">Oxidoreductase</keyword>
<organism evidence="5 6">
    <name type="scientific">Burkholderia vietnamiensis</name>
    <dbReference type="NCBI Taxonomy" id="60552"/>
    <lineage>
        <taxon>Bacteria</taxon>
        <taxon>Pseudomonadati</taxon>
        <taxon>Pseudomonadota</taxon>
        <taxon>Betaproteobacteria</taxon>
        <taxon>Burkholderiales</taxon>
        <taxon>Burkholderiaceae</taxon>
        <taxon>Burkholderia</taxon>
        <taxon>Burkholderia cepacia complex</taxon>
    </lineage>
</organism>
<comment type="caution">
    <text evidence="5">The sequence shown here is derived from an EMBL/GenBank/DDBJ whole genome shotgun (WGS) entry which is preliminary data.</text>
</comment>